<feature type="transmembrane region" description="Helical" evidence="2">
    <location>
        <begin position="416"/>
        <end position="438"/>
    </location>
</feature>
<feature type="domain" description="Phage shock protein PspC N-terminal" evidence="3">
    <location>
        <begin position="121"/>
        <end position="171"/>
    </location>
</feature>
<feature type="transmembrane region" description="Helical" evidence="2">
    <location>
        <begin position="110"/>
        <end position="135"/>
    </location>
</feature>
<feature type="region of interest" description="Disordered" evidence="1">
    <location>
        <begin position="298"/>
        <end position="324"/>
    </location>
</feature>
<organism evidence="4 5">
    <name type="scientific">Microbacterium maritypicum</name>
    <name type="common">Microbacterium liquefaciens</name>
    <dbReference type="NCBI Taxonomy" id="33918"/>
    <lineage>
        <taxon>Bacteria</taxon>
        <taxon>Bacillati</taxon>
        <taxon>Actinomycetota</taxon>
        <taxon>Actinomycetes</taxon>
        <taxon>Micrococcales</taxon>
        <taxon>Microbacteriaceae</taxon>
        <taxon>Microbacterium</taxon>
    </lineage>
</organism>
<feature type="transmembrane region" description="Helical" evidence="2">
    <location>
        <begin position="189"/>
        <end position="209"/>
    </location>
</feature>
<gene>
    <name evidence="4" type="ORF">F6W70_02565</name>
</gene>
<dbReference type="InterPro" id="IPR007168">
    <property type="entry name" value="Phageshock_PspC_N"/>
</dbReference>
<dbReference type="EMBL" id="WAAQ01000001">
    <property type="protein sequence ID" value="KAB1886361.1"/>
    <property type="molecule type" value="Genomic_DNA"/>
</dbReference>
<name>A0AAD3X2Y6_MICMQ</name>
<keyword evidence="2" id="KW-0472">Membrane</keyword>
<feature type="compositionally biased region" description="Basic residues" evidence="1">
    <location>
        <begin position="20"/>
        <end position="40"/>
    </location>
</feature>
<evidence type="ECO:0000313" key="5">
    <source>
        <dbReference type="Proteomes" id="UP000436027"/>
    </source>
</evidence>
<feature type="transmembrane region" description="Helical" evidence="2">
    <location>
        <begin position="221"/>
        <end position="242"/>
    </location>
</feature>
<accession>A0AAD3X2Y6</accession>
<feature type="compositionally biased region" description="Pro residues" evidence="1">
    <location>
        <begin position="310"/>
        <end position="321"/>
    </location>
</feature>
<evidence type="ECO:0000313" key="4">
    <source>
        <dbReference type="EMBL" id="KAB1886361.1"/>
    </source>
</evidence>
<protein>
    <submittedName>
        <fullName evidence="4">PspC domain-containing protein</fullName>
    </submittedName>
</protein>
<keyword evidence="2" id="KW-1133">Transmembrane helix</keyword>
<evidence type="ECO:0000256" key="1">
    <source>
        <dbReference type="SAM" id="MobiDB-lite"/>
    </source>
</evidence>
<evidence type="ECO:0000256" key="2">
    <source>
        <dbReference type="SAM" id="Phobius"/>
    </source>
</evidence>
<feature type="transmembrane region" description="Helical" evidence="2">
    <location>
        <begin position="147"/>
        <end position="169"/>
    </location>
</feature>
<keyword evidence="2" id="KW-0812">Transmembrane</keyword>
<feature type="transmembrane region" description="Helical" evidence="2">
    <location>
        <begin position="445"/>
        <end position="466"/>
    </location>
</feature>
<dbReference type="Proteomes" id="UP000436027">
    <property type="component" value="Unassembled WGS sequence"/>
</dbReference>
<comment type="caution">
    <text evidence="4">The sequence shown here is derived from an EMBL/GenBank/DDBJ whole genome shotgun (WGS) entry which is preliminary data.</text>
</comment>
<feature type="region of interest" description="Disordered" evidence="1">
    <location>
        <begin position="1"/>
        <end position="100"/>
    </location>
</feature>
<proteinExistence type="predicted"/>
<feature type="compositionally biased region" description="Low complexity" evidence="1">
    <location>
        <begin position="298"/>
        <end position="309"/>
    </location>
</feature>
<feature type="transmembrane region" description="Helical" evidence="2">
    <location>
        <begin position="388"/>
        <end position="410"/>
    </location>
</feature>
<sequence>MAGEPRADAGHQALTIPGQRRARWSGHARGPRRSVRRRGHGAIQSPARPLGVLPCPESGAAQGFPPWQASPCGRQDRSMTIPTAPPPPAEPAAPAGGAEGTDIPRGADRFLLWVAGLGVARSEGWLGGVAAGIAARLRIDPLIVRGVLVVAALFGLPVIFLYAAAWALLPDVDGRVHVRDLLRRDYQPVQWGILAMAVIGLFPTAPLAGRLFGLGYDGWSALSLISWILGLVLVASLLFLIVRAASRTPGASAPDLPVASADQAAPAASAPLAGSGTAEGADATLPIEADAAADTVAEPAAPDASLALTPPAPPVPLPPGSQDPAALEAWRAQHAAWKEQDQAWRRQQQDVERAARDQLRRERQAEAAVFAAEAAERRRIRRASNPRAGFAFAATMIGLAIITGAAVGLVTGGESLGGALGLLAAALILALGMIVAGAFRRRSGFLAFVTVLTLMGGLVAGAFSTLQGFTLGWASISNNRAEHIRQPFGDLYLSLNQHDGAPRPIVIEKGSGTTEIYVDAGVELELRATLDTGTAHWTRVEGETATIIDSGVWSFEDRGGESVIVQDISSDRVSATTVQPVTIDQTSGAINVTIYEPVKEDQ</sequence>
<dbReference type="AlphaFoldDB" id="A0AAD3X2Y6"/>
<evidence type="ECO:0000259" key="3">
    <source>
        <dbReference type="Pfam" id="PF04024"/>
    </source>
</evidence>
<reference evidence="4 5" key="1">
    <citation type="submission" date="2019-09" db="EMBL/GenBank/DDBJ databases">
        <title>Whole genome sequencing of Microbacterium maritypicum.</title>
        <authorList>
            <person name="Lenchi N."/>
        </authorList>
    </citation>
    <scope>NUCLEOTIDE SEQUENCE [LARGE SCALE GENOMIC DNA]</scope>
    <source>
        <strain evidence="4 5">DSM 12512</strain>
    </source>
</reference>
<dbReference type="Pfam" id="PF04024">
    <property type="entry name" value="PspC"/>
    <property type="match status" value="1"/>
</dbReference>